<gene>
    <name evidence="3" type="primary">ureD</name>
    <name evidence="4" type="ORF">K1W69_18945</name>
</gene>
<dbReference type="GO" id="GO:0016151">
    <property type="term" value="F:nickel cation binding"/>
    <property type="evidence" value="ECO:0007669"/>
    <property type="project" value="UniProtKB-UniRule"/>
</dbReference>
<keyword evidence="2 3" id="KW-0143">Chaperone</keyword>
<dbReference type="GO" id="GO:0005737">
    <property type="term" value="C:cytoplasm"/>
    <property type="evidence" value="ECO:0007669"/>
    <property type="project" value="UniProtKB-SubCell"/>
</dbReference>
<proteinExistence type="inferred from homology"/>
<protein>
    <recommendedName>
        <fullName evidence="3">Urease accessory protein UreD</fullName>
    </recommendedName>
</protein>
<comment type="subunit">
    <text evidence="3">UreD, UreF and UreG form a complex that acts as a GTP-hydrolysis-dependent molecular chaperone, activating the urease apoprotein by helping to assemble the nickel containing metallocenter of UreC. The UreE protein probably delivers the nickel.</text>
</comment>
<dbReference type="HAMAP" id="MF_01384">
    <property type="entry name" value="UreD"/>
    <property type="match status" value="1"/>
</dbReference>
<name>A0AAE2ZN68_9HYPH</name>
<sequence>MLQTLDKTAVDTIRMQRTGGTGRLGVRVVDRATRLATLYQEGACKIRMPSPQSNRALDAVLINTAGGLTGGDCLNWDIHVAENASAVVTTQACERYYRSIGGVASVNASIRVGPGATLCWLPQETIIFDRASLSRTIDVELDSSSSYLMVEPMIFGRKAMGETVRQAYIADRWRIRRNGGLIHAEDLRLSGDVAELLRKANVADGAIALATIVLVSADCGDSLEKLLRLAGPRAGASHVRAAAGDKIVVRMVADSGLELRKQLAPMLEMLTATVIGPGHGLPKLWNL</sequence>
<dbReference type="InterPro" id="IPR002669">
    <property type="entry name" value="UreD"/>
</dbReference>
<evidence type="ECO:0000256" key="2">
    <source>
        <dbReference type="ARBA" id="ARBA00023186"/>
    </source>
</evidence>
<evidence type="ECO:0000256" key="1">
    <source>
        <dbReference type="ARBA" id="ARBA00007177"/>
    </source>
</evidence>
<keyword evidence="3" id="KW-0963">Cytoplasm</keyword>
<comment type="function">
    <text evidence="3">Required for maturation of urease via the functional incorporation of the urease nickel metallocenter.</text>
</comment>
<dbReference type="RefSeq" id="WP_220229978.1">
    <property type="nucleotide sequence ID" value="NZ_JAICBX010000003.1"/>
</dbReference>
<dbReference type="EMBL" id="JAICBX010000003">
    <property type="protein sequence ID" value="MBW8639281.1"/>
    <property type="molecule type" value="Genomic_DNA"/>
</dbReference>
<accession>A0AAE2ZN68</accession>
<keyword evidence="5" id="KW-1185">Reference proteome</keyword>
<keyword evidence="3" id="KW-0996">Nickel insertion</keyword>
<comment type="caution">
    <text evidence="4">The sequence shown here is derived from an EMBL/GenBank/DDBJ whole genome shotgun (WGS) entry which is preliminary data.</text>
</comment>
<organism evidence="4 5">
    <name type="scientific">Flavimaribacter sediminis</name>
    <dbReference type="NCBI Taxonomy" id="2865987"/>
    <lineage>
        <taxon>Bacteria</taxon>
        <taxon>Pseudomonadati</taxon>
        <taxon>Pseudomonadota</taxon>
        <taxon>Alphaproteobacteria</taxon>
        <taxon>Hyphomicrobiales</taxon>
        <taxon>Rhizobiaceae</taxon>
        <taxon>Flavimaribacter</taxon>
    </lineage>
</organism>
<comment type="subcellular location">
    <subcellularLocation>
        <location evidence="3">Cytoplasm</location>
    </subcellularLocation>
</comment>
<evidence type="ECO:0000313" key="5">
    <source>
        <dbReference type="Proteomes" id="UP001196509"/>
    </source>
</evidence>
<dbReference type="PANTHER" id="PTHR33643:SF1">
    <property type="entry name" value="UREASE ACCESSORY PROTEIN D"/>
    <property type="match status" value="1"/>
</dbReference>
<dbReference type="PANTHER" id="PTHR33643">
    <property type="entry name" value="UREASE ACCESSORY PROTEIN D"/>
    <property type="match status" value="1"/>
</dbReference>
<evidence type="ECO:0000313" key="4">
    <source>
        <dbReference type="EMBL" id="MBW8639281.1"/>
    </source>
</evidence>
<dbReference type="Pfam" id="PF01774">
    <property type="entry name" value="UreD"/>
    <property type="match status" value="1"/>
</dbReference>
<evidence type="ECO:0000256" key="3">
    <source>
        <dbReference type="HAMAP-Rule" id="MF_01384"/>
    </source>
</evidence>
<reference evidence="4" key="1">
    <citation type="submission" date="2021-08" db="EMBL/GenBank/DDBJ databases">
        <title>Hoeflea bacterium WL0058 sp. nov., isolated from the sediment.</title>
        <authorList>
            <person name="Wang L."/>
            <person name="Zhang D."/>
        </authorList>
    </citation>
    <scope>NUCLEOTIDE SEQUENCE</scope>
    <source>
        <strain evidence="4">WL0058</strain>
    </source>
</reference>
<comment type="similarity">
    <text evidence="1 3">Belongs to the UreD family.</text>
</comment>
<dbReference type="Proteomes" id="UP001196509">
    <property type="component" value="Unassembled WGS sequence"/>
</dbReference>
<dbReference type="AlphaFoldDB" id="A0AAE2ZN68"/>